<evidence type="ECO:0000256" key="1">
    <source>
        <dbReference type="SAM" id="SignalP"/>
    </source>
</evidence>
<keyword evidence="3" id="KW-1185">Reference proteome</keyword>
<evidence type="ECO:0000313" key="3">
    <source>
        <dbReference type="Proteomes" id="UP000549009"/>
    </source>
</evidence>
<comment type="caution">
    <text evidence="2">The sequence shown here is derived from an EMBL/GenBank/DDBJ whole genome shotgun (WGS) entry which is preliminary data.</text>
</comment>
<organism evidence="2 3">
    <name type="scientific">Streptomyces spectabilis</name>
    <dbReference type="NCBI Taxonomy" id="68270"/>
    <lineage>
        <taxon>Bacteria</taxon>
        <taxon>Bacillati</taxon>
        <taxon>Actinomycetota</taxon>
        <taxon>Actinomycetes</taxon>
        <taxon>Kitasatosporales</taxon>
        <taxon>Streptomycetaceae</taxon>
        <taxon>Streptomyces</taxon>
    </lineage>
</organism>
<dbReference type="AlphaFoldDB" id="A0A7W8EZQ5"/>
<keyword evidence="1" id="KW-0732">Signal</keyword>
<sequence length="170" mass="18825">MLHRKYLVIPAAVAACVIAAPDAVASPGPIRDGDGAAKIVDRSFHTLASPGGENPILRAGNSKFGRAHIKQGGRHHHKPSHPYNRKAKKKWQGAFNRGICKTNGRYYTLYCYPFRAGLAKRTMCVWVDYADWKFHGRNMGQKGIITAYVAKGQKGPRKHRGRDSCLAQDD</sequence>
<dbReference type="RefSeq" id="WP_184926397.1">
    <property type="nucleotide sequence ID" value="NZ_BMSQ01000033.1"/>
</dbReference>
<dbReference type="Proteomes" id="UP000549009">
    <property type="component" value="Unassembled WGS sequence"/>
</dbReference>
<feature type="chain" id="PRO_5031389087" evidence="1">
    <location>
        <begin position="26"/>
        <end position="170"/>
    </location>
</feature>
<dbReference type="PROSITE" id="PS51257">
    <property type="entry name" value="PROKAR_LIPOPROTEIN"/>
    <property type="match status" value="1"/>
</dbReference>
<reference evidence="2 3" key="1">
    <citation type="submission" date="2020-08" db="EMBL/GenBank/DDBJ databases">
        <title>Genomic Encyclopedia of Type Strains, Phase III (KMG-III): the genomes of soil and plant-associated and newly described type strains.</title>
        <authorList>
            <person name="Whitman W."/>
        </authorList>
    </citation>
    <scope>NUCLEOTIDE SEQUENCE [LARGE SCALE GENOMIC DNA]</scope>
    <source>
        <strain evidence="2 3">CECT 3146</strain>
    </source>
</reference>
<accession>A0A7W8EZQ5</accession>
<protein>
    <submittedName>
        <fullName evidence="2">Uncharacterized protein</fullName>
    </submittedName>
</protein>
<dbReference type="EMBL" id="JACHJD010000028">
    <property type="protein sequence ID" value="MBB5109439.1"/>
    <property type="molecule type" value="Genomic_DNA"/>
</dbReference>
<proteinExistence type="predicted"/>
<evidence type="ECO:0000313" key="2">
    <source>
        <dbReference type="EMBL" id="MBB5109439.1"/>
    </source>
</evidence>
<feature type="signal peptide" evidence="1">
    <location>
        <begin position="1"/>
        <end position="25"/>
    </location>
</feature>
<gene>
    <name evidence="2" type="ORF">FHS40_008567</name>
</gene>
<name>A0A7W8EZQ5_STRST</name>